<evidence type="ECO:0000313" key="1">
    <source>
        <dbReference type="EMBL" id="SMO34722.1"/>
    </source>
</evidence>
<dbReference type="EMBL" id="FXTO01000001">
    <property type="protein sequence ID" value="SMO34722.1"/>
    <property type="molecule type" value="Genomic_DNA"/>
</dbReference>
<sequence length="108" mass="12335">MTIDRAELFRFAWQLARKQLWVLRLPASRLRSLFPEALSDAWAELKRRAAYRAAQRKAHANARPATEVRSDIQALECKDRLSGSDWHRLDMLRGELRAANHAANGVAA</sequence>
<dbReference type="Proteomes" id="UP000316030">
    <property type="component" value="Unassembled WGS sequence"/>
</dbReference>
<dbReference type="RefSeq" id="WP_142491503.1">
    <property type="nucleotide sequence ID" value="NZ_FXTO01000001.1"/>
</dbReference>
<keyword evidence="2" id="KW-1185">Reference proteome</keyword>
<evidence type="ECO:0000313" key="2">
    <source>
        <dbReference type="Proteomes" id="UP000316030"/>
    </source>
</evidence>
<dbReference type="AlphaFoldDB" id="A0A521AIT5"/>
<gene>
    <name evidence="1" type="ORF">SAMN06265173_101187</name>
</gene>
<protein>
    <submittedName>
        <fullName evidence="1">Uncharacterized protein</fullName>
    </submittedName>
</protein>
<name>A0A521AIT5_9RHOB</name>
<dbReference type="OrthoDB" id="7868686at2"/>
<organism evidence="1 2">
    <name type="scientific">Thalassovita litoralis</name>
    <dbReference type="NCBI Taxonomy" id="1010611"/>
    <lineage>
        <taxon>Bacteria</taxon>
        <taxon>Pseudomonadati</taxon>
        <taxon>Pseudomonadota</taxon>
        <taxon>Alphaproteobacteria</taxon>
        <taxon>Rhodobacterales</taxon>
        <taxon>Roseobacteraceae</taxon>
        <taxon>Thalassovita</taxon>
    </lineage>
</organism>
<accession>A0A521AIT5</accession>
<proteinExistence type="predicted"/>
<reference evidence="1 2" key="1">
    <citation type="submission" date="2017-05" db="EMBL/GenBank/DDBJ databases">
        <authorList>
            <person name="Varghese N."/>
            <person name="Submissions S."/>
        </authorList>
    </citation>
    <scope>NUCLEOTIDE SEQUENCE [LARGE SCALE GENOMIC DNA]</scope>
    <source>
        <strain evidence="1 2">DSM 29506</strain>
    </source>
</reference>